<dbReference type="PROSITE" id="PS50883">
    <property type="entry name" value="EAL"/>
    <property type="match status" value="1"/>
</dbReference>
<dbReference type="PANTHER" id="PTHR44757">
    <property type="entry name" value="DIGUANYLATE CYCLASE DGCP"/>
    <property type="match status" value="1"/>
</dbReference>
<dbReference type="FunFam" id="3.30.70.270:FF:000001">
    <property type="entry name" value="Diguanylate cyclase domain protein"/>
    <property type="match status" value="1"/>
</dbReference>
<evidence type="ECO:0000313" key="7">
    <source>
        <dbReference type="EMBL" id="PLX60879.1"/>
    </source>
</evidence>
<dbReference type="Proteomes" id="UP000235015">
    <property type="component" value="Unassembled WGS sequence"/>
</dbReference>
<evidence type="ECO:0000256" key="2">
    <source>
        <dbReference type="ARBA" id="ARBA00012282"/>
    </source>
</evidence>
<evidence type="ECO:0000256" key="4">
    <source>
        <dbReference type="ARBA" id="ARBA00051114"/>
    </source>
</evidence>
<comment type="cofactor">
    <cofactor evidence="1">
        <name>Mg(2+)</name>
        <dbReference type="ChEBI" id="CHEBI:18420"/>
    </cofactor>
</comment>
<feature type="domain" description="EAL" evidence="5">
    <location>
        <begin position="193"/>
        <end position="446"/>
    </location>
</feature>
<protein>
    <recommendedName>
        <fullName evidence="2">cyclic-guanylate-specific phosphodiesterase</fullName>
        <ecNumber evidence="2">3.1.4.52</ecNumber>
    </recommendedName>
</protein>
<evidence type="ECO:0000256" key="1">
    <source>
        <dbReference type="ARBA" id="ARBA00001946"/>
    </source>
</evidence>
<name>A0A2N6CUN7_9GAMM</name>
<dbReference type="PROSITE" id="PS50887">
    <property type="entry name" value="GGDEF"/>
    <property type="match status" value="1"/>
</dbReference>
<dbReference type="FunFam" id="3.20.20.450:FF:000001">
    <property type="entry name" value="Cyclic di-GMP phosphodiesterase yahA"/>
    <property type="match status" value="1"/>
</dbReference>
<dbReference type="Gene3D" id="3.30.70.270">
    <property type="match status" value="1"/>
</dbReference>
<dbReference type="SUPFAM" id="SSF55073">
    <property type="entry name" value="Nucleotide cyclase"/>
    <property type="match status" value="1"/>
</dbReference>
<dbReference type="Pfam" id="PF00990">
    <property type="entry name" value="GGDEF"/>
    <property type="match status" value="1"/>
</dbReference>
<dbReference type="PANTHER" id="PTHR44757:SF2">
    <property type="entry name" value="BIOFILM ARCHITECTURE MAINTENANCE PROTEIN MBAA"/>
    <property type="match status" value="1"/>
</dbReference>
<keyword evidence="3" id="KW-0973">c-di-GMP</keyword>
<dbReference type="InterPro" id="IPR001633">
    <property type="entry name" value="EAL_dom"/>
</dbReference>
<evidence type="ECO:0000259" key="6">
    <source>
        <dbReference type="PROSITE" id="PS50887"/>
    </source>
</evidence>
<dbReference type="AlphaFoldDB" id="A0A2N6CUN7"/>
<evidence type="ECO:0000256" key="3">
    <source>
        <dbReference type="ARBA" id="ARBA00022636"/>
    </source>
</evidence>
<dbReference type="SMART" id="SM00052">
    <property type="entry name" value="EAL"/>
    <property type="match status" value="1"/>
</dbReference>
<dbReference type="Gene3D" id="3.20.20.450">
    <property type="entry name" value="EAL domain"/>
    <property type="match status" value="1"/>
</dbReference>
<evidence type="ECO:0000259" key="5">
    <source>
        <dbReference type="PROSITE" id="PS50883"/>
    </source>
</evidence>
<dbReference type="EC" id="3.1.4.52" evidence="2"/>
<dbReference type="InterPro" id="IPR000160">
    <property type="entry name" value="GGDEF_dom"/>
</dbReference>
<organism evidence="7 8">
    <name type="scientific">Sedimenticola selenatireducens</name>
    <dbReference type="NCBI Taxonomy" id="191960"/>
    <lineage>
        <taxon>Bacteria</taxon>
        <taxon>Pseudomonadati</taxon>
        <taxon>Pseudomonadota</taxon>
        <taxon>Gammaproteobacteria</taxon>
        <taxon>Chromatiales</taxon>
        <taxon>Sedimenticolaceae</taxon>
        <taxon>Sedimenticola</taxon>
    </lineage>
</organism>
<dbReference type="EMBL" id="PKUN01000023">
    <property type="protein sequence ID" value="PLX60879.1"/>
    <property type="molecule type" value="Genomic_DNA"/>
</dbReference>
<feature type="domain" description="GGDEF" evidence="6">
    <location>
        <begin position="46"/>
        <end position="184"/>
    </location>
</feature>
<sequence length="446" mass="49910">MFEARKQAEQEIHQLVFYDPLTHLPNRRLLLDRLQQATAISTRSGRHGAVLFLDLDLFKKINDTKGHAMGDLMLVEVARRLQFCVREGDSVARLGGDEFVVVLEDLSLLPDEAATHAEIVAEKIRDELSRPYMLEGQEHHTTVSIGIELFRAHNENLGNLLKHADVAMYQAKAAGGNTVRFFDPKMQAVLDTRLAIETDLRQAIAKQQFLLQYQIQVNSCGKTIGAEVLLRWKHPERGFVFPDQFIPLAEETGLILPIGLWVLQTACAQLNAWQQDALTQDLILAVNVSAKQFHHADFVAQVRRVLLESGAKPSHLKLELTESTVLGNIQEAIAKMREIKQLGVNFSMDDFGTGYSSLAYLKRLPLDEVKIDRSFVSDITTDQSDAAIVQAIIGMTKALGLNVIAEGVETREQMNFLTKHGCHAFQGYLFGKPVPLKEVEALLQKD</sequence>
<dbReference type="GO" id="GO:0071732">
    <property type="term" value="P:cellular response to nitric oxide"/>
    <property type="evidence" value="ECO:0007669"/>
    <property type="project" value="UniProtKB-ARBA"/>
</dbReference>
<dbReference type="InterPro" id="IPR035919">
    <property type="entry name" value="EAL_sf"/>
</dbReference>
<dbReference type="GO" id="GO:0071111">
    <property type="term" value="F:cyclic-guanylate-specific phosphodiesterase activity"/>
    <property type="evidence" value="ECO:0007669"/>
    <property type="project" value="UniProtKB-EC"/>
</dbReference>
<dbReference type="SUPFAM" id="SSF141868">
    <property type="entry name" value="EAL domain-like"/>
    <property type="match status" value="1"/>
</dbReference>
<dbReference type="SMART" id="SM00267">
    <property type="entry name" value="GGDEF"/>
    <property type="match status" value="1"/>
</dbReference>
<dbReference type="NCBIfam" id="TIGR00254">
    <property type="entry name" value="GGDEF"/>
    <property type="match status" value="1"/>
</dbReference>
<dbReference type="InterPro" id="IPR029787">
    <property type="entry name" value="Nucleotide_cyclase"/>
</dbReference>
<comment type="caution">
    <text evidence="7">The sequence shown here is derived from an EMBL/GenBank/DDBJ whole genome shotgun (WGS) entry which is preliminary data.</text>
</comment>
<dbReference type="CDD" id="cd01948">
    <property type="entry name" value="EAL"/>
    <property type="match status" value="1"/>
</dbReference>
<dbReference type="InterPro" id="IPR052155">
    <property type="entry name" value="Biofilm_reg_signaling"/>
</dbReference>
<evidence type="ECO:0000313" key="8">
    <source>
        <dbReference type="Proteomes" id="UP000235015"/>
    </source>
</evidence>
<dbReference type="Pfam" id="PF00563">
    <property type="entry name" value="EAL"/>
    <property type="match status" value="1"/>
</dbReference>
<accession>A0A2N6CUN7</accession>
<dbReference type="STRING" id="1111735.GCA_000428045_02060"/>
<comment type="catalytic activity">
    <reaction evidence="4">
        <text>3',3'-c-di-GMP + H2O = 5'-phosphoguanylyl(3'-&gt;5')guanosine + H(+)</text>
        <dbReference type="Rhea" id="RHEA:24902"/>
        <dbReference type="ChEBI" id="CHEBI:15377"/>
        <dbReference type="ChEBI" id="CHEBI:15378"/>
        <dbReference type="ChEBI" id="CHEBI:58754"/>
        <dbReference type="ChEBI" id="CHEBI:58805"/>
        <dbReference type="EC" id="3.1.4.52"/>
    </reaction>
    <physiologicalReaction direction="left-to-right" evidence="4">
        <dbReference type="Rhea" id="RHEA:24903"/>
    </physiologicalReaction>
</comment>
<proteinExistence type="predicted"/>
<gene>
    <name evidence="7" type="ORF">C0630_14765</name>
</gene>
<dbReference type="InterPro" id="IPR043128">
    <property type="entry name" value="Rev_trsase/Diguanyl_cyclase"/>
</dbReference>
<reference evidence="7 8" key="1">
    <citation type="submission" date="2017-11" db="EMBL/GenBank/DDBJ databases">
        <title>Genome-resolved metagenomics identifies genetic mobility, metabolic interactions, and unexpected diversity in perchlorate-reducing communities.</title>
        <authorList>
            <person name="Barnum T.P."/>
            <person name="Figueroa I.A."/>
            <person name="Carlstrom C.I."/>
            <person name="Lucas L.N."/>
            <person name="Engelbrektson A.L."/>
            <person name="Coates J.D."/>
        </authorList>
    </citation>
    <scope>NUCLEOTIDE SEQUENCE [LARGE SCALE GENOMIC DNA]</scope>
    <source>
        <strain evidence="7">BM301</strain>
    </source>
</reference>
<dbReference type="CDD" id="cd01949">
    <property type="entry name" value="GGDEF"/>
    <property type="match status" value="1"/>
</dbReference>